<keyword evidence="2" id="KW-1185">Reference proteome</keyword>
<dbReference type="AlphaFoldDB" id="A0A4Z0F6E1"/>
<dbReference type="EMBL" id="SRIO01000042">
    <property type="protein sequence ID" value="TFZ81160.1"/>
    <property type="molecule type" value="Genomic_DNA"/>
</dbReference>
<name>A0A4Z0F6E1_9GAMM</name>
<organism evidence="1 2">
    <name type="scientific">Candidatus Macondimonas diazotrophica</name>
    <dbReference type="NCBI Taxonomy" id="2305248"/>
    <lineage>
        <taxon>Bacteria</taxon>
        <taxon>Pseudomonadati</taxon>
        <taxon>Pseudomonadota</taxon>
        <taxon>Gammaproteobacteria</taxon>
        <taxon>Chromatiales</taxon>
        <taxon>Ectothiorhodospiraceae</taxon>
        <taxon>Candidatus Macondimonas</taxon>
    </lineage>
</organism>
<sequence>MTLNLATGRYFKVTLDANVTTLTFSNVPSGVDCTVDLKLVQDATGSRTFAWPASVKWANGYIPTVTATASNYDIFTLHTDDGGTTWSGFIGGQRFV</sequence>
<comment type="caution">
    <text evidence="1">The sequence shown here is derived from an EMBL/GenBank/DDBJ whole genome shotgun (WGS) entry which is preliminary data.</text>
</comment>
<dbReference type="OrthoDB" id="7710585at2"/>
<gene>
    <name evidence="1" type="ORF">E4680_13545</name>
</gene>
<reference evidence="1 2" key="1">
    <citation type="journal article" date="2019" name="ISME J.">
        <title>Candidatus Macondimonas diazotrophica, a novel gammaproteobacterial genus dominating crude-oil-contaminated coastal sediments.</title>
        <authorList>
            <person name="Karthikeyan S."/>
            <person name="Konstantinidis K."/>
        </authorList>
    </citation>
    <scope>NUCLEOTIDE SEQUENCE [LARGE SCALE GENOMIC DNA]</scope>
    <source>
        <strain evidence="1 2">KTK01</strain>
    </source>
</reference>
<proteinExistence type="predicted"/>
<protein>
    <submittedName>
        <fullName evidence="1">Uncharacterized protein</fullName>
    </submittedName>
</protein>
<dbReference type="Proteomes" id="UP000297890">
    <property type="component" value="Unassembled WGS sequence"/>
</dbReference>
<evidence type="ECO:0000313" key="2">
    <source>
        <dbReference type="Proteomes" id="UP000297890"/>
    </source>
</evidence>
<evidence type="ECO:0000313" key="1">
    <source>
        <dbReference type="EMBL" id="TFZ81160.1"/>
    </source>
</evidence>
<accession>A0A4Z0F6E1</accession>